<reference evidence="2 3" key="1">
    <citation type="submission" date="2016-06" db="EMBL/GenBank/DDBJ databases">
        <authorList>
            <person name="Kjaerup R.B."/>
            <person name="Dalgaard T.S."/>
            <person name="Juul-Madsen H.R."/>
        </authorList>
    </citation>
    <scope>NUCLEOTIDE SEQUENCE [LARGE SCALE GENOMIC DNA]</scope>
    <source>
        <strain evidence="2 3">373-A1</strain>
    </source>
</reference>
<sequence length="161" mass="18358">MKRCIKSVFLILLVFTTFIGCSSKNSNKDDITLIPTENDELICEETISPNKEYVTSDEDIVNYTIQIYQNTNNNIIVNADSNSGFFEKTQYVLDYDKPISKSDVNVEWTTLMGNPKYTEKDQLAVANVSISSNNEVFSKRKINFFSKGIEIIVDTINQNKK</sequence>
<name>A0A1B8RMS2_9CLOT</name>
<proteinExistence type="predicted"/>
<gene>
    <name evidence="2" type="ORF">CP373A1_13295</name>
</gene>
<evidence type="ECO:0000313" key="3">
    <source>
        <dbReference type="Proteomes" id="UP000092714"/>
    </source>
</evidence>
<evidence type="ECO:0000313" key="2">
    <source>
        <dbReference type="EMBL" id="OBY10071.1"/>
    </source>
</evidence>
<evidence type="ECO:0000256" key="1">
    <source>
        <dbReference type="SAM" id="SignalP"/>
    </source>
</evidence>
<evidence type="ECO:0008006" key="4">
    <source>
        <dbReference type="Google" id="ProtNLM"/>
    </source>
</evidence>
<dbReference type="AlphaFoldDB" id="A0A1B8RMS2"/>
<accession>A0A1B8RMS2</accession>
<protein>
    <recommendedName>
        <fullName evidence="4">Lipoprotein</fullName>
    </recommendedName>
</protein>
<feature type="chain" id="PRO_5038523050" description="Lipoprotein" evidence="1">
    <location>
        <begin position="20"/>
        <end position="161"/>
    </location>
</feature>
<dbReference type="PROSITE" id="PS51257">
    <property type="entry name" value="PROKAR_LIPOPROTEIN"/>
    <property type="match status" value="1"/>
</dbReference>
<dbReference type="OrthoDB" id="2015187at2"/>
<comment type="caution">
    <text evidence="2">The sequence shown here is derived from an EMBL/GenBank/DDBJ whole genome shotgun (WGS) entry which is preliminary data.</text>
</comment>
<dbReference type="RefSeq" id="WP_065254718.1">
    <property type="nucleotide sequence ID" value="NZ_CAXSZC010000006.1"/>
</dbReference>
<feature type="signal peptide" evidence="1">
    <location>
        <begin position="1"/>
        <end position="19"/>
    </location>
</feature>
<dbReference type="Proteomes" id="UP000092714">
    <property type="component" value="Unassembled WGS sequence"/>
</dbReference>
<keyword evidence="1" id="KW-0732">Signal</keyword>
<dbReference type="EMBL" id="MAPZ01000025">
    <property type="protein sequence ID" value="OBY10071.1"/>
    <property type="molecule type" value="Genomic_DNA"/>
</dbReference>
<keyword evidence="3" id="KW-1185">Reference proteome</keyword>
<dbReference type="eggNOG" id="ENOG50338EX">
    <property type="taxonomic scope" value="Bacteria"/>
</dbReference>
<organism evidence="2 3">
    <name type="scientific">Clostridium paraputrificum</name>
    <dbReference type="NCBI Taxonomy" id="29363"/>
    <lineage>
        <taxon>Bacteria</taxon>
        <taxon>Bacillati</taxon>
        <taxon>Bacillota</taxon>
        <taxon>Clostridia</taxon>
        <taxon>Eubacteriales</taxon>
        <taxon>Clostridiaceae</taxon>
        <taxon>Clostridium</taxon>
    </lineage>
</organism>